<evidence type="ECO:0000256" key="2">
    <source>
        <dbReference type="ARBA" id="ARBA00004448"/>
    </source>
</evidence>
<dbReference type="InterPro" id="IPR001750">
    <property type="entry name" value="ND/Mrp_TM"/>
</dbReference>
<keyword evidence="12 18" id="KW-1133">Transmembrane helix</keyword>
<comment type="function">
    <text evidence="1">Core subunit of the mitochondrial membrane respiratory chain NADH dehydrogenase (Complex I) that is believed to belong to the minimal assembly required for catalysis. Complex I functions in the transfer of electrons from NADH to the respiratory chain. The immediate electron acceptor for the enzyme is believed to be ubiquinone.</text>
</comment>
<keyword evidence="16 18" id="KW-0472">Membrane</keyword>
<keyword evidence="9 18" id="KW-0999">Mitochondrion inner membrane</keyword>
<comment type="catalytic activity">
    <reaction evidence="17 18">
        <text>a ubiquinone + NADH + 5 H(+)(in) = a ubiquinol + NAD(+) + 4 H(+)(out)</text>
        <dbReference type="Rhea" id="RHEA:29091"/>
        <dbReference type="Rhea" id="RHEA-COMP:9565"/>
        <dbReference type="Rhea" id="RHEA-COMP:9566"/>
        <dbReference type="ChEBI" id="CHEBI:15378"/>
        <dbReference type="ChEBI" id="CHEBI:16389"/>
        <dbReference type="ChEBI" id="CHEBI:17976"/>
        <dbReference type="ChEBI" id="CHEBI:57540"/>
        <dbReference type="ChEBI" id="CHEBI:57945"/>
        <dbReference type="EC" id="7.1.1.2"/>
    </reaction>
</comment>
<dbReference type="EMBL" id="KX091864">
    <property type="protein sequence ID" value="ASM82670.1"/>
    <property type="molecule type" value="Genomic_DNA"/>
</dbReference>
<sequence>MPNNSTKILFLMTLISGILISLCANSWMGAWMGLEINLLSFIPLLSSNKNMLFTEASLKYFLIQAIASSILLFLILLKTNIHEMFYLTKISTWNDYIMIPLLMKIAATPFHWWLPSVVEGLSWMNCFIILSIQKIAPLMLISYMLTNNFFIQIMIISSAFMGAIGGLNQISLRKILSFSSINHIGWMLTTMILGTNLWLMYFTIYTINIISIMSLTTMTNLSYISQSFNSMSNQKIIKFMLFITLLSLGGLPPFLGFFPKWITIHLMTQNLMIFTSTILIMSSLLTLYYYMRIMYTTLMITNSEILWIIPIYSKYIHSKMMMFSLSILLFGMSVCTLIMLMY</sequence>
<proteinExistence type="inferred from homology"/>
<evidence type="ECO:0000256" key="10">
    <source>
        <dbReference type="ARBA" id="ARBA00022967"/>
    </source>
</evidence>
<evidence type="ECO:0000256" key="6">
    <source>
        <dbReference type="ARBA" id="ARBA00022448"/>
    </source>
</evidence>
<evidence type="ECO:0000256" key="14">
    <source>
        <dbReference type="ARBA" id="ARBA00023075"/>
    </source>
</evidence>
<evidence type="ECO:0000256" key="1">
    <source>
        <dbReference type="ARBA" id="ARBA00003257"/>
    </source>
</evidence>
<evidence type="ECO:0000256" key="18">
    <source>
        <dbReference type="RuleBase" id="RU003403"/>
    </source>
</evidence>
<dbReference type="PRINTS" id="PR01436">
    <property type="entry name" value="NADHDHGNASE2"/>
</dbReference>
<feature type="transmembrane region" description="Helical" evidence="18">
    <location>
        <begin position="149"/>
        <end position="168"/>
    </location>
</feature>
<evidence type="ECO:0000256" key="17">
    <source>
        <dbReference type="ARBA" id="ARBA00049551"/>
    </source>
</evidence>
<evidence type="ECO:0000256" key="11">
    <source>
        <dbReference type="ARBA" id="ARBA00022982"/>
    </source>
</evidence>
<dbReference type="GO" id="GO:0008137">
    <property type="term" value="F:NADH dehydrogenase (ubiquinone) activity"/>
    <property type="evidence" value="ECO:0007669"/>
    <property type="project" value="UniProtKB-EC"/>
</dbReference>
<dbReference type="Pfam" id="PF00361">
    <property type="entry name" value="Proton_antipo_M"/>
    <property type="match status" value="1"/>
</dbReference>
<feature type="transmembrane region" description="Helical" evidence="18">
    <location>
        <begin position="175"/>
        <end position="193"/>
    </location>
</feature>
<dbReference type="EC" id="7.1.1.2" evidence="4 18"/>
<feature type="domain" description="NADH:quinone oxidoreductase/Mrp antiporter transmembrane" evidence="19">
    <location>
        <begin position="24"/>
        <end position="286"/>
    </location>
</feature>
<comment type="similarity">
    <text evidence="3 18">Belongs to the complex I subunit 2 family.</text>
</comment>
<evidence type="ECO:0000256" key="4">
    <source>
        <dbReference type="ARBA" id="ARBA00012944"/>
    </source>
</evidence>
<keyword evidence="11 18" id="KW-0249">Electron transport</keyword>
<keyword evidence="14 18" id="KW-0830">Ubiquinone</keyword>
<name>A0A678RFJ3_9NEOP</name>
<dbReference type="GO" id="GO:0005743">
    <property type="term" value="C:mitochondrial inner membrane"/>
    <property type="evidence" value="ECO:0007669"/>
    <property type="project" value="UniProtKB-SubCell"/>
</dbReference>
<evidence type="ECO:0000256" key="16">
    <source>
        <dbReference type="ARBA" id="ARBA00023136"/>
    </source>
</evidence>
<feature type="transmembrane region" description="Helical" evidence="18">
    <location>
        <begin position="320"/>
        <end position="341"/>
    </location>
</feature>
<evidence type="ECO:0000256" key="15">
    <source>
        <dbReference type="ARBA" id="ARBA00023128"/>
    </source>
</evidence>
<feature type="transmembrane region" description="Helical" evidence="18">
    <location>
        <begin position="236"/>
        <end position="259"/>
    </location>
</feature>
<evidence type="ECO:0000256" key="3">
    <source>
        <dbReference type="ARBA" id="ARBA00007012"/>
    </source>
</evidence>
<evidence type="ECO:0000256" key="9">
    <source>
        <dbReference type="ARBA" id="ARBA00022792"/>
    </source>
</evidence>
<keyword evidence="7 18" id="KW-0679">Respiratory chain</keyword>
<evidence type="ECO:0000256" key="13">
    <source>
        <dbReference type="ARBA" id="ARBA00023027"/>
    </source>
</evidence>
<feature type="transmembrane region" description="Helical" evidence="18">
    <location>
        <begin position="271"/>
        <end position="290"/>
    </location>
</feature>
<evidence type="ECO:0000256" key="5">
    <source>
        <dbReference type="ARBA" id="ARBA00021008"/>
    </source>
</evidence>
<dbReference type="AlphaFoldDB" id="A0A678RFJ3"/>
<feature type="transmembrane region" description="Helical" evidence="18">
    <location>
        <begin position="97"/>
        <end position="114"/>
    </location>
</feature>
<feature type="transmembrane region" description="Helical" evidence="18">
    <location>
        <begin position="7"/>
        <end position="24"/>
    </location>
</feature>
<feature type="transmembrane region" description="Helical" evidence="18">
    <location>
        <begin position="199"/>
        <end position="224"/>
    </location>
</feature>
<evidence type="ECO:0000256" key="7">
    <source>
        <dbReference type="ARBA" id="ARBA00022660"/>
    </source>
</evidence>
<comment type="subcellular location">
    <subcellularLocation>
        <location evidence="2 18">Mitochondrion inner membrane</location>
        <topology evidence="2 18">Multi-pass membrane protein</topology>
    </subcellularLocation>
</comment>
<dbReference type="PANTHER" id="PTHR46552">
    <property type="entry name" value="NADH-UBIQUINONE OXIDOREDUCTASE CHAIN 2"/>
    <property type="match status" value="1"/>
</dbReference>
<dbReference type="PANTHER" id="PTHR46552:SF1">
    <property type="entry name" value="NADH-UBIQUINONE OXIDOREDUCTASE CHAIN 2"/>
    <property type="match status" value="1"/>
</dbReference>
<evidence type="ECO:0000259" key="19">
    <source>
        <dbReference type="Pfam" id="PF00361"/>
    </source>
</evidence>
<accession>A0A678RFJ3</accession>
<keyword evidence="6" id="KW-0813">Transport</keyword>
<evidence type="ECO:0000313" key="20">
    <source>
        <dbReference type="EMBL" id="ASM82670.1"/>
    </source>
</evidence>
<feature type="transmembrane region" description="Helical" evidence="18">
    <location>
        <begin position="58"/>
        <end position="77"/>
    </location>
</feature>
<keyword evidence="15 18" id="KW-0496">Mitochondrion</keyword>
<evidence type="ECO:0000256" key="12">
    <source>
        <dbReference type="ARBA" id="ARBA00022989"/>
    </source>
</evidence>
<keyword evidence="10 18" id="KW-1278">Translocase</keyword>
<geneLocation type="mitochondrion" evidence="20"/>
<dbReference type="InterPro" id="IPR050175">
    <property type="entry name" value="Complex_I_Subunit_2"/>
</dbReference>
<protein>
    <recommendedName>
        <fullName evidence="5 18">NADH-ubiquinone oxidoreductase chain 2</fullName>
        <ecNumber evidence="4 18">7.1.1.2</ecNumber>
    </recommendedName>
</protein>
<keyword evidence="8 18" id="KW-0812">Transmembrane</keyword>
<comment type="function">
    <text evidence="18">Core subunit of the mitochondrial membrane respiratory chain NADH dehydrogenase (Complex I) which catalyzes electron transfer from NADH through the respiratory chain, using ubiquinone as an electron acceptor. Essential for the catalytic activity and assembly of complex I.</text>
</comment>
<evidence type="ECO:0000256" key="8">
    <source>
        <dbReference type="ARBA" id="ARBA00022692"/>
    </source>
</evidence>
<reference evidence="20" key="1">
    <citation type="submission" date="2016-04" db="EMBL/GenBank/DDBJ databases">
        <title>The partial mitochondrial genomes of Rhombodera latipronotum.</title>
        <authorList>
            <person name="Song F."/>
            <person name="Liu Y.Q."/>
            <person name="Jiang P."/>
            <person name="Li H."/>
            <person name="Cai W.Z."/>
        </authorList>
    </citation>
    <scope>NUCLEOTIDE SEQUENCE</scope>
</reference>
<dbReference type="InterPro" id="IPR003917">
    <property type="entry name" value="NADH_UbQ_OxRdtase_chain2"/>
</dbReference>
<gene>
    <name evidence="20" type="primary">ND2</name>
</gene>
<dbReference type="GO" id="GO:0006120">
    <property type="term" value="P:mitochondrial electron transport, NADH to ubiquinone"/>
    <property type="evidence" value="ECO:0007669"/>
    <property type="project" value="InterPro"/>
</dbReference>
<keyword evidence="13 18" id="KW-0520">NAD</keyword>
<organism evidence="20">
    <name type="scientific">Rhombodera latipronotum</name>
    <dbReference type="NCBI Taxonomy" id="2021298"/>
    <lineage>
        <taxon>Eukaryota</taxon>
        <taxon>Metazoa</taxon>
        <taxon>Ecdysozoa</taxon>
        <taxon>Arthropoda</taxon>
        <taxon>Hexapoda</taxon>
        <taxon>Insecta</taxon>
        <taxon>Pterygota</taxon>
        <taxon>Neoptera</taxon>
        <taxon>Polyneoptera</taxon>
        <taxon>Dictyoptera</taxon>
        <taxon>Mantodea</taxon>
        <taxon>Eumantodea</taxon>
        <taxon>Mantoidea</taxon>
        <taxon>Mantidae</taxon>
        <taxon>Hierodulinae</taxon>
        <taxon>Rhombodera</taxon>
    </lineage>
</organism>